<reference evidence="2 3" key="1">
    <citation type="journal article" date="2012" name="Eukaryot. Cell">
        <title>Genome sequence of the fungus Glarea lozoyensis: the first genome sequence of a species from the Helotiaceae family.</title>
        <authorList>
            <person name="Youssar L."/>
            <person name="Gruening B.A."/>
            <person name="Erxleben A."/>
            <person name="Guenther S."/>
            <person name="Huettel W."/>
        </authorList>
    </citation>
    <scope>NUCLEOTIDE SEQUENCE [LARGE SCALE GENOMIC DNA]</scope>
    <source>
        <strain evidence="3">ATCC 74030 / MF5533</strain>
    </source>
</reference>
<comment type="caution">
    <text evidence="2">The sequence shown here is derived from an EMBL/GenBank/DDBJ whole genome shotgun (WGS) entry which is preliminary data.</text>
</comment>
<keyword evidence="3" id="KW-1185">Reference proteome</keyword>
<name>H0EQW0_GLAL7</name>
<dbReference type="HOGENOM" id="CLU_2015516_0_0_1"/>
<evidence type="ECO:0000313" key="2">
    <source>
        <dbReference type="EMBL" id="EHK99069.1"/>
    </source>
</evidence>
<dbReference type="InParanoid" id="H0EQW0"/>
<dbReference type="Proteomes" id="UP000005446">
    <property type="component" value="Unassembled WGS sequence"/>
</dbReference>
<dbReference type="OrthoDB" id="7933078at2759"/>
<gene>
    <name evidence="2" type="ORF">M7I_5069</name>
</gene>
<sequence length="123" mass="13304">MSSTTKYQPAPQRDSLDTAMYSQAPPSYADEATASSDQAALLGGGPRSSEDNVPDDFKFGGSVAEATIDIRMAFVRKDGPACCDSCPECNLILERLVQKLDSNQPVDDVGFGMYTPQWFCSSY</sequence>
<accession>H0EQW0</accession>
<feature type="region of interest" description="Disordered" evidence="1">
    <location>
        <begin position="27"/>
        <end position="56"/>
    </location>
</feature>
<dbReference type="EMBL" id="AGUE01000129">
    <property type="protein sequence ID" value="EHK99069.1"/>
    <property type="molecule type" value="Genomic_DNA"/>
</dbReference>
<evidence type="ECO:0000256" key="1">
    <source>
        <dbReference type="SAM" id="MobiDB-lite"/>
    </source>
</evidence>
<evidence type="ECO:0000313" key="3">
    <source>
        <dbReference type="Proteomes" id="UP000005446"/>
    </source>
</evidence>
<protein>
    <submittedName>
        <fullName evidence="2">Uncharacterized protein</fullName>
    </submittedName>
</protein>
<dbReference type="AlphaFoldDB" id="H0EQW0"/>
<organism evidence="2 3">
    <name type="scientific">Glarea lozoyensis (strain ATCC 74030 / MF5533)</name>
    <dbReference type="NCBI Taxonomy" id="1104152"/>
    <lineage>
        <taxon>Eukaryota</taxon>
        <taxon>Fungi</taxon>
        <taxon>Dikarya</taxon>
        <taxon>Ascomycota</taxon>
        <taxon>Pezizomycotina</taxon>
        <taxon>Leotiomycetes</taxon>
        <taxon>Helotiales</taxon>
        <taxon>Helotiaceae</taxon>
        <taxon>Glarea</taxon>
    </lineage>
</organism>
<proteinExistence type="predicted"/>